<name>A0AAV7KFT9_9METZ</name>
<evidence type="ECO:0000256" key="3">
    <source>
        <dbReference type="ARBA" id="ARBA00022553"/>
    </source>
</evidence>
<dbReference type="PROSITE" id="PS50006">
    <property type="entry name" value="FHA_DOMAIN"/>
    <property type="match status" value="1"/>
</dbReference>
<dbReference type="SUPFAM" id="SSF49879">
    <property type="entry name" value="SMAD/FHA domain"/>
    <property type="match status" value="1"/>
</dbReference>
<comment type="subcellular location">
    <subcellularLocation>
        <location evidence="1">Nucleus</location>
    </subcellularLocation>
</comment>
<feature type="compositionally biased region" description="Basic and acidic residues" evidence="12">
    <location>
        <begin position="10"/>
        <end position="24"/>
    </location>
</feature>
<protein>
    <submittedName>
        <fullName evidence="14">Smad nuclear-interacting protein 1</fullName>
    </submittedName>
</protein>
<evidence type="ECO:0000313" key="14">
    <source>
        <dbReference type="EMBL" id="KAI6660276.1"/>
    </source>
</evidence>
<dbReference type="FunFam" id="2.60.200.20:FF:000008">
    <property type="entry name" value="smad nuclear-interacting protein 1"/>
    <property type="match status" value="1"/>
</dbReference>
<comment type="function">
    <text evidence="11">Required for pre-mRNA splicing as component of the spliceosome. As a component of the minor spliceosome, involved in the splicing of U12-type introns in pre-mRNAs. Down-regulates NF-kappa-B signaling by competing with RELA for CREBBP/EP300 binding. Involved in the microRNA (miRNA) biogenesis. May be involved in cyclin-D1/CCND1 mRNA stability through the SNARP complex which associates with both the 3'end of the CCND1 gene and its mRNA.</text>
</comment>
<feature type="compositionally biased region" description="Basic and acidic residues" evidence="12">
    <location>
        <begin position="69"/>
        <end position="108"/>
    </location>
</feature>
<evidence type="ECO:0000256" key="8">
    <source>
        <dbReference type="ARBA" id="ARBA00023158"/>
    </source>
</evidence>
<dbReference type="GO" id="GO:0008380">
    <property type="term" value="P:RNA splicing"/>
    <property type="evidence" value="ECO:0007669"/>
    <property type="project" value="UniProtKB-KW"/>
</dbReference>
<dbReference type="GO" id="GO:0006397">
    <property type="term" value="P:mRNA processing"/>
    <property type="evidence" value="ECO:0007669"/>
    <property type="project" value="UniProtKB-KW"/>
</dbReference>
<dbReference type="InterPro" id="IPR008984">
    <property type="entry name" value="SMAD_FHA_dom_sf"/>
</dbReference>
<feature type="compositionally biased region" description="Basic and acidic residues" evidence="12">
    <location>
        <begin position="133"/>
        <end position="166"/>
    </location>
</feature>
<evidence type="ECO:0000256" key="7">
    <source>
        <dbReference type="ARBA" id="ARBA00023054"/>
    </source>
</evidence>
<keyword evidence="2" id="KW-1017">Isopeptide bond</keyword>
<evidence type="ECO:0000256" key="10">
    <source>
        <dbReference type="ARBA" id="ARBA00023242"/>
    </source>
</evidence>
<organism evidence="14 15">
    <name type="scientific">Oopsacas minuta</name>
    <dbReference type="NCBI Taxonomy" id="111878"/>
    <lineage>
        <taxon>Eukaryota</taxon>
        <taxon>Metazoa</taxon>
        <taxon>Porifera</taxon>
        <taxon>Hexactinellida</taxon>
        <taxon>Hexasterophora</taxon>
        <taxon>Lyssacinosida</taxon>
        <taxon>Leucopsacidae</taxon>
        <taxon>Oopsacas</taxon>
    </lineage>
</organism>
<dbReference type="GO" id="GO:0005681">
    <property type="term" value="C:spliceosomal complex"/>
    <property type="evidence" value="ECO:0007669"/>
    <property type="project" value="UniProtKB-KW"/>
</dbReference>
<evidence type="ECO:0000256" key="4">
    <source>
        <dbReference type="ARBA" id="ARBA00022664"/>
    </source>
</evidence>
<feature type="region of interest" description="Disordered" evidence="12">
    <location>
        <begin position="1"/>
        <end position="166"/>
    </location>
</feature>
<dbReference type="Gene3D" id="2.60.200.20">
    <property type="match status" value="1"/>
</dbReference>
<keyword evidence="15" id="KW-1185">Reference proteome</keyword>
<feature type="compositionally biased region" description="Basic and acidic residues" evidence="12">
    <location>
        <begin position="32"/>
        <end position="60"/>
    </location>
</feature>
<dbReference type="SMART" id="SM00240">
    <property type="entry name" value="FHA"/>
    <property type="match status" value="1"/>
</dbReference>
<comment type="caution">
    <text evidence="14">The sequence shown here is derived from an EMBL/GenBank/DDBJ whole genome shotgun (WGS) entry which is preliminary data.</text>
</comment>
<keyword evidence="4" id="KW-0507">mRNA processing</keyword>
<evidence type="ECO:0000313" key="15">
    <source>
        <dbReference type="Proteomes" id="UP001165289"/>
    </source>
</evidence>
<dbReference type="Pfam" id="PF00498">
    <property type="entry name" value="FHA"/>
    <property type="match status" value="1"/>
</dbReference>
<dbReference type="InterPro" id="IPR000253">
    <property type="entry name" value="FHA_dom"/>
</dbReference>
<dbReference type="AlphaFoldDB" id="A0AAV7KFT9"/>
<evidence type="ECO:0000256" key="12">
    <source>
        <dbReference type="SAM" id="MobiDB-lite"/>
    </source>
</evidence>
<evidence type="ECO:0000256" key="5">
    <source>
        <dbReference type="ARBA" id="ARBA00022728"/>
    </source>
</evidence>
<keyword evidence="8" id="KW-0943">RNA-mediated gene silencing</keyword>
<sequence>MTHSSIRSKPRFDEVEHKLYDRISSRLSSARQNRESSKSVEEIRQIRSPVRTEQDKHDVGPRSQTYRGETSRFRGEEGKTHERRDRDRSRSRSPPRRERNNGRSEKSRRSNIYSPSSSRHRYKESFVSTSPKQELERNGSRSDGKRTENWDWSNGDEKKIAKKEETKKPNFALSGKLAEDTNTYKGVVIKYTEPPEARMPKKRWRLYPFKGDESLPTLYIHRQSAYLVGRDRAITDFPVHHPSCSKQHAVLQYRLVDTETTDGVKCKQIILYIIDLNSTNGTYVNNKRIEPQRYIELRATDMLRFGFSSREYILLNEDTNEGEISQESDQEQDVMDSDLEM</sequence>
<dbReference type="InterPro" id="IPR050923">
    <property type="entry name" value="Cell_Proc_Reg/RNA_Proc"/>
</dbReference>
<accession>A0AAV7KFT9</accession>
<feature type="domain" description="FHA" evidence="13">
    <location>
        <begin position="226"/>
        <end position="289"/>
    </location>
</feature>
<dbReference type="Proteomes" id="UP001165289">
    <property type="component" value="Unassembled WGS sequence"/>
</dbReference>
<evidence type="ECO:0000256" key="6">
    <source>
        <dbReference type="ARBA" id="ARBA00022843"/>
    </source>
</evidence>
<evidence type="ECO:0000259" key="13">
    <source>
        <dbReference type="PROSITE" id="PS50006"/>
    </source>
</evidence>
<keyword evidence="5" id="KW-0747">Spliceosome</keyword>
<dbReference type="EMBL" id="JAKMXF010000034">
    <property type="protein sequence ID" value="KAI6660276.1"/>
    <property type="molecule type" value="Genomic_DNA"/>
</dbReference>
<evidence type="ECO:0000256" key="9">
    <source>
        <dbReference type="ARBA" id="ARBA00023187"/>
    </source>
</evidence>
<evidence type="ECO:0000256" key="11">
    <source>
        <dbReference type="ARBA" id="ARBA00055964"/>
    </source>
</evidence>
<feature type="region of interest" description="Disordered" evidence="12">
    <location>
        <begin position="318"/>
        <end position="341"/>
    </location>
</feature>
<keyword evidence="3" id="KW-0597">Phosphoprotein</keyword>
<keyword evidence="6" id="KW-0832">Ubl conjugation</keyword>
<keyword evidence="7" id="KW-0175">Coiled coil</keyword>
<keyword evidence="10" id="KW-0539">Nucleus</keyword>
<gene>
    <name evidence="14" type="ORF">LOD99_10414</name>
</gene>
<reference evidence="14 15" key="1">
    <citation type="journal article" date="2023" name="BMC Biol.">
        <title>The compact genome of the sponge Oopsacas minuta (Hexactinellida) is lacking key metazoan core genes.</title>
        <authorList>
            <person name="Santini S."/>
            <person name="Schenkelaars Q."/>
            <person name="Jourda C."/>
            <person name="Duchesne M."/>
            <person name="Belahbib H."/>
            <person name="Rocher C."/>
            <person name="Selva M."/>
            <person name="Riesgo A."/>
            <person name="Vervoort M."/>
            <person name="Leys S.P."/>
            <person name="Kodjabachian L."/>
            <person name="Le Bivic A."/>
            <person name="Borchiellini C."/>
            <person name="Claverie J.M."/>
            <person name="Renard E."/>
        </authorList>
    </citation>
    <scope>NUCLEOTIDE SEQUENCE [LARGE SCALE GENOMIC DNA]</scope>
    <source>
        <strain evidence="14">SPO-2</strain>
    </source>
</reference>
<proteinExistence type="predicted"/>
<dbReference type="PANTHER" id="PTHR23308">
    <property type="entry name" value="NUCLEAR INHIBITOR OF PROTEIN PHOSPHATASE-1"/>
    <property type="match status" value="1"/>
</dbReference>
<dbReference type="GO" id="GO:0031047">
    <property type="term" value="P:regulatory ncRNA-mediated gene silencing"/>
    <property type="evidence" value="ECO:0007669"/>
    <property type="project" value="UniProtKB-KW"/>
</dbReference>
<evidence type="ECO:0000256" key="1">
    <source>
        <dbReference type="ARBA" id="ARBA00004123"/>
    </source>
</evidence>
<evidence type="ECO:0000256" key="2">
    <source>
        <dbReference type="ARBA" id="ARBA00022499"/>
    </source>
</evidence>
<keyword evidence="9" id="KW-0508">mRNA splicing</keyword>